<dbReference type="PANTHER" id="PTHR43798:SF31">
    <property type="entry name" value="AB HYDROLASE SUPERFAMILY PROTEIN YCLE"/>
    <property type="match status" value="1"/>
</dbReference>
<reference evidence="4" key="1">
    <citation type="submission" date="2020-07" db="EMBL/GenBank/DDBJ databases">
        <title>Description of Mycobacterium gordonae subsp. intergordonae subsp.nov. and Mycobacterium gordonae subsp. gordonae subsp. nov.</title>
        <authorList>
            <person name="Yu X."/>
        </authorList>
    </citation>
    <scope>NUCLEOTIDE SEQUENCE [LARGE SCALE GENOMIC DNA]</scope>
    <source>
        <strain evidence="4">24</strain>
    </source>
</reference>
<dbReference type="GO" id="GO:0016787">
    <property type="term" value="F:hydrolase activity"/>
    <property type="evidence" value="ECO:0007669"/>
    <property type="project" value="UniProtKB-KW"/>
</dbReference>
<keyword evidence="1 3" id="KW-0378">Hydrolase</keyword>
<dbReference type="InterPro" id="IPR000073">
    <property type="entry name" value="AB_hydrolase_1"/>
</dbReference>
<feature type="domain" description="AB hydrolase-1" evidence="2">
    <location>
        <begin position="27"/>
        <end position="244"/>
    </location>
</feature>
<sequence length="277" mass="28620">MQRFSVSGPVGRISGLRRVEYAAGDLPVVFVHGINGTATQWLPVADHVADREIVAVDLRGHGDSQPGGSYGAVDYAADVDAVMSALNIARAHLVGSSFGGAVCVTLAANMPESVASLTIIGGALNVAGNADPDDAIATLRRIGLEPFLAQIAAVSFGPGADDSAIRELVRLAAHRDVAVVEQILRAALTADVSTAAAQTTAPARVLTGAYDTTCPPALGAKLAAALHTGCTLLPDVGHMAHLEDPALVAAQLLDHIQSESHNDYRRIRGDYRAIRGS</sequence>
<dbReference type="PANTHER" id="PTHR43798">
    <property type="entry name" value="MONOACYLGLYCEROL LIPASE"/>
    <property type="match status" value="1"/>
</dbReference>
<dbReference type="RefSeq" id="WP_180917807.1">
    <property type="nucleotide sequence ID" value="NZ_CP059165.1"/>
</dbReference>
<dbReference type="SUPFAM" id="SSF53474">
    <property type="entry name" value="alpha/beta-Hydrolases"/>
    <property type="match status" value="1"/>
</dbReference>
<dbReference type="InterPro" id="IPR029058">
    <property type="entry name" value="AB_hydrolase_fold"/>
</dbReference>
<evidence type="ECO:0000256" key="1">
    <source>
        <dbReference type="ARBA" id="ARBA00022801"/>
    </source>
</evidence>
<reference evidence="3 4" key="2">
    <citation type="submission" date="2020-07" db="EMBL/GenBank/DDBJ databases">
        <authorList>
            <person name="Yu X."/>
        </authorList>
    </citation>
    <scope>NUCLEOTIDE SEQUENCE [LARGE SCALE GENOMIC DNA]</scope>
    <source>
        <strain evidence="4">24</strain>
    </source>
</reference>
<name>A0A7D6EBN6_9MYCO</name>
<dbReference type="GO" id="GO:0016020">
    <property type="term" value="C:membrane"/>
    <property type="evidence" value="ECO:0007669"/>
    <property type="project" value="TreeGrafter"/>
</dbReference>
<dbReference type="PRINTS" id="PR00111">
    <property type="entry name" value="ABHYDROLASE"/>
</dbReference>
<evidence type="ECO:0000259" key="2">
    <source>
        <dbReference type="Pfam" id="PF00561"/>
    </source>
</evidence>
<organism evidence="3 4">
    <name type="scientific">Mycobacterium vicinigordonae</name>
    <dbReference type="NCBI Taxonomy" id="1719132"/>
    <lineage>
        <taxon>Bacteria</taxon>
        <taxon>Bacillati</taxon>
        <taxon>Actinomycetota</taxon>
        <taxon>Actinomycetes</taxon>
        <taxon>Mycobacteriales</taxon>
        <taxon>Mycobacteriaceae</taxon>
        <taxon>Mycobacterium</taxon>
    </lineage>
</organism>
<protein>
    <submittedName>
        <fullName evidence="3">Alpha/beta fold hydrolase</fullName>
    </submittedName>
</protein>
<dbReference type="Gene3D" id="3.40.50.1820">
    <property type="entry name" value="alpha/beta hydrolase"/>
    <property type="match status" value="1"/>
</dbReference>
<dbReference type="Pfam" id="PF00561">
    <property type="entry name" value="Abhydrolase_1"/>
    <property type="match status" value="1"/>
</dbReference>
<evidence type="ECO:0000313" key="4">
    <source>
        <dbReference type="Proteomes" id="UP000510682"/>
    </source>
</evidence>
<dbReference type="Proteomes" id="UP000510682">
    <property type="component" value="Chromosome"/>
</dbReference>
<dbReference type="AlphaFoldDB" id="A0A7D6EBN6"/>
<reference evidence="4" key="3">
    <citation type="submission" date="2023-07" db="EMBL/GenBank/DDBJ databases">
        <title>Description of Mycobacterium gordonae subsp. intergordonae subsp.nov. and Mycobacterium gordonae subsp. gordonae subsp. nov.</title>
        <authorList>
            <person name="Huang H."/>
        </authorList>
    </citation>
    <scope>NUCLEOTIDE SEQUENCE [LARGE SCALE GENOMIC DNA]</scope>
    <source>
        <strain evidence="4">24</strain>
    </source>
</reference>
<dbReference type="InterPro" id="IPR050266">
    <property type="entry name" value="AB_hydrolase_sf"/>
</dbReference>
<dbReference type="KEGG" id="mgor:H0P51_10255"/>
<accession>A0A7D6EBN6</accession>
<keyword evidence="4" id="KW-1185">Reference proteome</keyword>
<gene>
    <name evidence="3" type="ORF">H0P51_10255</name>
</gene>
<evidence type="ECO:0000313" key="3">
    <source>
        <dbReference type="EMBL" id="QLL09225.1"/>
    </source>
</evidence>
<dbReference type="EMBL" id="CP059165">
    <property type="protein sequence ID" value="QLL09225.1"/>
    <property type="molecule type" value="Genomic_DNA"/>
</dbReference>
<proteinExistence type="predicted"/>